<dbReference type="GO" id="GO:0005524">
    <property type="term" value="F:ATP binding"/>
    <property type="evidence" value="ECO:0007669"/>
    <property type="project" value="UniProtKB-KW"/>
</dbReference>
<dbReference type="Pfam" id="PF00005">
    <property type="entry name" value="ABC_tran"/>
    <property type="match status" value="1"/>
</dbReference>
<dbReference type="PANTHER" id="PTHR43394:SF1">
    <property type="entry name" value="ATP-BINDING CASSETTE SUB-FAMILY B MEMBER 10, MITOCHONDRIAL"/>
    <property type="match status" value="1"/>
</dbReference>
<dbReference type="GO" id="GO:0005886">
    <property type="term" value="C:plasma membrane"/>
    <property type="evidence" value="ECO:0007669"/>
    <property type="project" value="UniProtKB-SubCell"/>
</dbReference>
<evidence type="ECO:0000256" key="3">
    <source>
        <dbReference type="ARBA" id="ARBA00022741"/>
    </source>
</evidence>
<dbReference type="PANTHER" id="PTHR43394">
    <property type="entry name" value="ATP-DEPENDENT PERMEASE MDL1, MITOCHONDRIAL"/>
    <property type="match status" value="1"/>
</dbReference>
<feature type="transmembrane region" description="Helical" evidence="7">
    <location>
        <begin position="100"/>
        <end position="120"/>
    </location>
</feature>
<dbReference type="InterPro" id="IPR027417">
    <property type="entry name" value="P-loop_NTPase"/>
</dbReference>
<feature type="transmembrane region" description="Helical" evidence="7">
    <location>
        <begin position="283"/>
        <end position="305"/>
    </location>
</feature>
<reference evidence="10" key="1">
    <citation type="journal article" date="2020" name="mSystems">
        <title>Genome- and Community-Level Interaction Insights into Carbon Utilization and Element Cycling Functions of Hydrothermarchaeota in Hydrothermal Sediment.</title>
        <authorList>
            <person name="Zhou Z."/>
            <person name="Liu Y."/>
            <person name="Xu W."/>
            <person name="Pan J."/>
            <person name="Luo Z.H."/>
            <person name="Li M."/>
        </authorList>
    </citation>
    <scope>NUCLEOTIDE SEQUENCE [LARGE SCALE GENOMIC DNA]</scope>
    <source>
        <strain evidence="10">HyVt-456</strain>
    </source>
</reference>
<gene>
    <name evidence="10" type="ORF">ENJ10_00065</name>
</gene>
<evidence type="ECO:0000256" key="2">
    <source>
        <dbReference type="ARBA" id="ARBA00022692"/>
    </source>
</evidence>
<dbReference type="CDD" id="cd18552">
    <property type="entry name" value="ABC_6TM_MsbA_like"/>
    <property type="match status" value="1"/>
</dbReference>
<evidence type="ECO:0000259" key="8">
    <source>
        <dbReference type="PROSITE" id="PS50893"/>
    </source>
</evidence>
<dbReference type="Proteomes" id="UP000886005">
    <property type="component" value="Unassembled WGS sequence"/>
</dbReference>
<keyword evidence="2 7" id="KW-0812">Transmembrane</keyword>
<proteinExistence type="predicted"/>
<dbReference type="GO" id="GO:0015421">
    <property type="term" value="F:ABC-type oligopeptide transporter activity"/>
    <property type="evidence" value="ECO:0007669"/>
    <property type="project" value="TreeGrafter"/>
</dbReference>
<comment type="caution">
    <text evidence="10">The sequence shown here is derived from an EMBL/GenBank/DDBJ whole genome shotgun (WGS) entry which is preliminary data.</text>
</comment>
<evidence type="ECO:0000259" key="9">
    <source>
        <dbReference type="PROSITE" id="PS50929"/>
    </source>
</evidence>
<accession>A0A7V1LJD0</accession>
<dbReference type="Gene3D" id="1.20.1560.10">
    <property type="entry name" value="ABC transporter type 1, transmembrane domain"/>
    <property type="match status" value="1"/>
</dbReference>
<dbReference type="GO" id="GO:0016887">
    <property type="term" value="F:ATP hydrolysis activity"/>
    <property type="evidence" value="ECO:0007669"/>
    <property type="project" value="InterPro"/>
</dbReference>
<dbReference type="SMART" id="SM00382">
    <property type="entry name" value="AAA"/>
    <property type="match status" value="1"/>
</dbReference>
<dbReference type="CDD" id="cd03251">
    <property type="entry name" value="ABCC_MsbA"/>
    <property type="match status" value="1"/>
</dbReference>
<feature type="domain" description="ABC transmembrane type-1" evidence="9">
    <location>
        <begin position="20"/>
        <end position="345"/>
    </location>
</feature>
<protein>
    <submittedName>
        <fullName evidence="10">ABC transporter ATP-binding protein</fullName>
    </submittedName>
</protein>
<feature type="transmembrane region" description="Helical" evidence="7">
    <location>
        <begin position="20"/>
        <end position="40"/>
    </location>
</feature>
<evidence type="ECO:0000256" key="7">
    <source>
        <dbReference type="SAM" id="Phobius"/>
    </source>
</evidence>
<dbReference type="PROSITE" id="PS50929">
    <property type="entry name" value="ABC_TM1F"/>
    <property type="match status" value="1"/>
</dbReference>
<dbReference type="InterPro" id="IPR017871">
    <property type="entry name" value="ABC_transporter-like_CS"/>
</dbReference>
<keyword evidence="3" id="KW-0547">Nucleotide-binding</keyword>
<comment type="subcellular location">
    <subcellularLocation>
        <location evidence="1">Cell membrane</location>
        <topology evidence="1">Multi-pass membrane protein</topology>
    </subcellularLocation>
</comment>
<dbReference type="InterPro" id="IPR003439">
    <property type="entry name" value="ABC_transporter-like_ATP-bd"/>
</dbReference>
<keyword evidence="6 7" id="KW-0472">Membrane</keyword>
<keyword evidence="5 7" id="KW-1133">Transmembrane helix</keyword>
<dbReference type="PROSITE" id="PS00211">
    <property type="entry name" value="ABC_TRANSPORTER_1"/>
    <property type="match status" value="1"/>
</dbReference>
<dbReference type="Pfam" id="PF00664">
    <property type="entry name" value="ABC_membrane"/>
    <property type="match status" value="1"/>
</dbReference>
<feature type="transmembrane region" description="Helical" evidence="7">
    <location>
        <begin position="205"/>
        <end position="225"/>
    </location>
</feature>
<feature type="transmembrane region" description="Helical" evidence="7">
    <location>
        <begin position="179"/>
        <end position="199"/>
    </location>
</feature>
<feature type="domain" description="ABC transporter" evidence="8">
    <location>
        <begin position="380"/>
        <end position="615"/>
    </location>
</feature>
<dbReference type="Gene3D" id="3.40.50.300">
    <property type="entry name" value="P-loop containing nucleotide triphosphate hydrolases"/>
    <property type="match status" value="1"/>
</dbReference>
<evidence type="ECO:0000256" key="6">
    <source>
        <dbReference type="ARBA" id="ARBA00023136"/>
    </source>
</evidence>
<name>A0A7V1LJD0_CALAY</name>
<dbReference type="InterPro" id="IPR003593">
    <property type="entry name" value="AAA+_ATPase"/>
</dbReference>
<organism evidence="10">
    <name type="scientific">Caldithrix abyssi</name>
    <dbReference type="NCBI Taxonomy" id="187145"/>
    <lineage>
        <taxon>Bacteria</taxon>
        <taxon>Pseudomonadati</taxon>
        <taxon>Calditrichota</taxon>
        <taxon>Calditrichia</taxon>
        <taxon>Calditrichales</taxon>
        <taxon>Calditrichaceae</taxon>
        <taxon>Caldithrix</taxon>
    </lineage>
</organism>
<evidence type="ECO:0000256" key="4">
    <source>
        <dbReference type="ARBA" id="ARBA00022840"/>
    </source>
</evidence>
<dbReference type="SUPFAM" id="SSF90123">
    <property type="entry name" value="ABC transporter transmembrane region"/>
    <property type="match status" value="1"/>
</dbReference>
<dbReference type="InterPro" id="IPR036640">
    <property type="entry name" value="ABC1_TM_sf"/>
</dbReference>
<dbReference type="InterPro" id="IPR011527">
    <property type="entry name" value="ABC1_TM_dom"/>
</dbReference>
<evidence type="ECO:0000256" key="1">
    <source>
        <dbReference type="ARBA" id="ARBA00004651"/>
    </source>
</evidence>
<evidence type="ECO:0000256" key="5">
    <source>
        <dbReference type="ARBA" id="ARBA00022989"/>
    </source>
</evidence>
<evidence type="ECO:0000313" key="10">
    <source>
        <dbReference type="EMBL" id="HED09055.1"/>
    </source>
</evidence>
<dbReference type="EMBL" id="DRLD01000002">
    <property type="protein sequence ID" value="HED09055.1"/>
    <property type="molecule type" value="Genomic_DNA"/>
</dbReference>
<keyword evidence="4 10" id="KW-0067">ATP-binding</keyword>
<dbReference type="PROSITE" id="PS50893">
    <property type="entry name" value="ABC_TRANSPORTER_2"/>
    <property type="match status" value="1"/>
</dbReference>
<dbReference type="FunFam" id="3.40.50.300:FF:000218">
    <property type="entry name" value="Multidrug ABC transporter ATP-binding protein"/>
    <property type="match status" value="1"/>
</dbReference>
<sequence>MKFYLRVLQFLKPHWRLISLSILLTFFYIIFNSASLWISVDFIRELFEPQGIQMESQPEQNNRSGTEGLENLLDGKNSFYKEINLFIKKLIVRDDKYDTLKMVCLLILVTFLMKNIIAYFRRLLLNFIELKIIVDLRNALNRAFLHLPLSYFEKHDSGEATSILFNDGKAMKDMLNNSFGRMMLAPMQIVTNLVILVMISWKLSLITLTVVPLIALVIVNIGKVIRRRSRRVFKQIAQVLSVFQESVNAIRIVKAFTNEEKEIDKFEKANYKFFRINFRANRIGYLTSPLNESLVVIVLIALLWYGGGMVYEGELMADDFMRYLIFLVTLFQPLKDVSQMNSVIQVGMAAAERVFGALDAVPEVYEKPGALEIRGFKKNIVYNHVWFRYNEEETYALKDINLTIEKGQSVAFVGHSGAGKSTLVDMIPRFYDTTRGTVSIDGINVQDIALKSLRQQIGIVTQESILFNDTIRANIGYDKPDASDEEIIEAAKIANAWEFIRRMDQGLDTIVGERGNKLSGGQKQRLSIARAVLKNPPILILDEATSALDTESERLVQKAITRLMKKRTVLVIAHRLSTITNVDKIVVMRQGEIVETGTHKELLEKSGIYRSLTQSQFIETA</sequence>
<dbReference type="AlphaFoldDB" id="A0A7V1LJD0"/>
<dbReference type="InterPro" id="IPR039421">
    <property type="entry name" value="Type_1_exporter"/>
</dbReference>
<dbReference type="SUPFAM" id="SSF52540">
    <property type="entry name" value="P-loop containing nucleoside triphosphate hydrolases"/>
    <property type="match status" value="1"/>
</dbReference>